<reference evidence="1" key="1">
    <citation type="submission" date="2018-06" db="EMBL/GenBank/DDBJ databases">
        <authorList>
            <person name="Zhirakovskaya E."/>
        </authorList>
    </citation>
    <scope>NUCLEOTIDE SEQUENCE</scope>
</reference>
<dbReference type="AlphaFoldDB" id="A0A3B1D168"/>
<dbReference type="Pfam" id="PF10706">
    <property type="entry name" value="Aminoglyc_resit"/>
    <property type="match status" value="1"/>
</dbReference>
<proteinExistence type="predicted"/>
<protein>
    <submittedName>
        <fullName evidence="1">Uncharacterized protein</fullName>
    </submittedName>
</protein>
<organism evidence="1">
    <name type="scientific">hydrothermal vent metagenome</name>
    <dbReference type="NCBI Taxonomy" id="652676"/>
    <lineage>
        <taxon>unclassified sequences</taxon>
        <taxon>metagenomes</taxon>
        <taxon>ecological metagenomes</taxon>
    </lineage>
</organism>
<dbReference type="Gene3D" id="3.30.460.40">
    <property type="match status" value="1"/>
</dbReference>
<gene>
    <name evidence="1" type="ORF">MNBD_UNCLBAC01-2062</name>
</gene>
<accession>A0A3B1D168</accession>
<dbReference type="EMBL" id="UOGJ01000104">
    <property type="protein sequence ID" value="VAX36646.1"/>
    <property type="molecule type" value="Genomic_DNA"/>
</dbReference>
<dbReference type="InterPro" id="IPR043519">
    <property type="entry name" value="NT_sf"/>
</dbReference>
<dbReference type="SUPFAM" id="SSF81301">
    <property type="entry name" value="Nucleotidyltransferase"/>
    <property type="match status" value="1"/>
</dbReference>
<dbReference type="InterPro" id="IPR019646">
    <property type="entry name" value="Aminoglyc_AdlTrfase"/>
</dbReference>
<name>A0A3B1D168_9ZZZZ</name>
<evidence type="ECO:0000313" key="1">
    <source>
        <dbReference type="EMBL" id="VAX36646.1"/>
    </source>
</evidence>
<sequence>MFYYEDVLKGLNKAKVRYVVFGGVAAILHGVHRTTMDIDIIVDMTADNIEKLFKILEKIGYRPRLPVVVEEFKDIKKRKMWEKEKNMKVFTFFHTKDPLKMVDIAIEGLVKYEKVEKEIVKVGNMKVPIISVEQLKKMKKKAGRKQDLADLDELKRLGDML</sequence>